<comment type="caution">
    <text evidence="1">The sequence shown here is derived from an EMBL/GenBank/DDBJ whole genome shotgun (WGS) entry which is preliminary data.</text>
</comment>
<evidence type="ECO:0000313" key="1">
    <source>
        <dbReference type="EMBL" id="CAG9606568.1"/>
    </source>
</evidence>
<protein>
    <recommendedName>
        <fullName evidence="3">Helix-turn-helix domain-containing protein</fullName>
    </recommendedName>
</protein>
<accession>A0A9C7G6E0</accession>
<dbReference type="Proteomes" id="UP000789845">
    <property type="component" value="Unassembled WGS sequence"/>
</dbReference>
<proteinExistence type="predicted"/>
<gene>
    <name evidence="1" type="ORF">NEOCIP111885_00256</name>
</gene>
<sequence>MNMLLMMDYPLLISWSFTVKVGLTEAVMLQKVQFWLSSSNNVKEGKKWIYCSYKDWQKEVPFWSESTIKRAIKSLEDLGILISANWNESKLDKTKWYRINYERLQEYESG</sequence>
<organism evidence="1 2">
    <name type="scientific">Pseudoneobacillus rhizosphaerae</name>
    <dbReference type="NCBI Taxonomy" id="2880968"/>
    <lineage>
        <taxon>Bacteria</taxon>
        <taxon>Bacillati</taxon>
        <taxon>Bacillota</taxon>
        <taxon>Bacilli</taxon>
        <taxon>Bacillales</taxon>
        <taxon>Bacillaceae</taxon>
        <taxon>Pseudoneobacillus</taxon>
    </lineage>
</organism>
<dbReference type="RefSeq" id="WP_230494846.1">
    <property type="nucleotide sequence ID" value="NZ_CAKJTG010000001.1"/>
</dbReference>
<name>A0A9C7G6E0_9BACI</name>
<reference evidence="1" key="1">
    <citation type="submission" date="2021-10" db="EMBL/GenBank/DDBJ databases">
        <authorList>
            <person name="Criscuolo A."/>
        </authorList>
    </citation>
    <scope>NUCLEOTIDE SEQUENCE</scope>
    <source>
        <strain evidence="1">CIP111885</strain>
    </source>
</reference>
<keyword evidence="2" id="KW-1185">Reference proteome</keyword>
<dbReference type="EMBL" id="CAKJTG010000001">
    <property type="protein sequence ID" value="CAG9606568.1"/>
    <property type="molecule type" value="Genomic_DNA"/>
</dbReference>
<dbReference type="AlphaFoldDB" id="A0A9C7G6E0"/>
<evidence type="ECO:0000313" key="2">
    <source>
        <dbReference type="Proteomes" id="UP000789845"/>
    </source>
</evidence>
<evidence type="ECO:0008006" key="3">
    <source>
        <dbReference type="Google" id="ProtNLM"/>
    </source>
</evidence>